<dbReference type="SUPFAM" id="SSF52058">
    <property type="entry name" value="L domain-like"/>
    <property type="match status" value="1"/>
</dbReference>
<dbReference type="InterPro" id="IPR058922">
    <property type="entry name" value="WHD_DRP"/>
</dbReference>
<sequence>MAEAAVTFLLENLRSIVQDSVDKLTKGDEVVKWIEYELETLIPQLDRFAAATDINDKLPGTIRDIIRKAEDLAGTHTKLKIRRGAATFKKAIYQINLFTTTFKLHDARVEISNCRSQLLEKSKTSQSEKLTFPSYLRLLASYFLIFPLNERVPARRLIVLWVAEGLVHPKKHDDKSAEQIARGYLNELIRLGVLYKYDRGKLSINSYIRYGLLEEARNDELLEARRRNGGIRRLVDHIGSSYVDAGDSFINLQRKSTSSMSDYRNVISFLSFNTQEGSKPGEDIGDFLQKCISAGCFLSLRVLDLECVFRPKLPDTLGRLIAMKYLGLRWTYLEQLPNSVEKLFNLQVLDVKHTYISVLPRSIWRMQFLTHLYLSEAYRTRFPHPPSQVTLTALQTLWGAFVDEDTPIRGGLDTLFNLRKLGLSCRSTASKSEEAAVTMVGKLKAIDKWISKLEFLESLRLKARDEDNKAVDLHLTSLKENRRLSKVYLLGKLESIVLCRLPASLTNVTLSGSNLQLDPLEFLGRLPNLTILRLLGHSVGSSQMYCSKRAFPHLKLLWIWKLEKLKDFQVEEGSLRCLEELEIRDCQNLEALPRPLLHMPTLKIKLTDMPQKIEKEARSVNPNVKIIEQKLAVFDEDNSQVCIPFHF</sequence>
<dbReference type="AlphaFoldDB" id="A0A8X8Y5C8"/>
<dbReference type="Pfam" id="PF23598">
    <property type="entry name" value="LRR_14"/>
    <property type="match status" value="1"/>
</dbReference>
<keyword evidence="1" id="KW-0677">Repeat</keyword>
<keyword evidence="2" id="KW-0547">Nucleotide-binding</keyword>
<keyword evidence="7" id="KW-1185">Reference proteome</keyword>
<dbReference type="Proteomes" id="UP000298416">
    <property type="component" value="Unassembled WGS sequence"/>
</dbReference>
<evidence type="ECO:0008006" key="8">
    <source>
        <dbReference type="Google" id="ProtNLM"/>
    </source>
</evidence>
<organism evidence="6">
    <name type="scientific">Salvia splendens</name>
    <name type="common">Scarlet sage</name>
    <dbReference type="NCBI Taxonomy" id="180675"/>
    <lineage>
        <taxon>Eukaryota</taxon>
        <taxon>Viridiplantae</taxon>
        <taxon>Streptophyta</taxon>
        <taxon>Embryophyta</taxon>
        <taxon>Tracheophyta</taxon>
        <taxon>Spermatophyta</taxon>
        <taxon>Magnoliopsida</taxon>
        <taxon>eudicotyledons</taxon>
        <taxon>Gunneridae</taxon>
        <taxon>Pentapetalae</taxon>
        <taxon>asterids</taxon>
        <taxon>lamiids</taxon>
        <taxon>Lamiales</taxon>
        <taxon>Lamiaceae</taxon>
        <taxon>Nepetoideae</taxon>
        <taxon>Mentheae</taxon>
        <taxon>Salviinae</taxon>
        <taxon>Salvia</taxon>
        <taxon>Salvia subgen. Calosphace</taxon>
        <taxon>core Calosphace</taxon>
    </lineage>
</organism>
<gene>
    <name evidence="6" type="ORF">SASPL_110035</name>
</gene>
<dbReference type="Gene3D" id="3.80.10.10">
    <property type="entry name" value="Ribonuclease Inhibitor"/>
    <property type="match status" value="2"/>
</dbReference>
<accession>A0A8X8Y5C8</accession>
<keyword evidence="3" id="KW-0067">ATP-binding</keyword>
<evidence type="ECO:0000313" key="6">
    <source>
        <dbReference type="EMBL" id="KAG6425830.1"/>
    </source>
</evidence>
<dbReference type="Pfam" id="PF23559">
    <property type="entry name" value="WHD_DRP"/>
    <property type="match status" value="1"/>
</dbReference>
<evidence type="ECO:0000256" key="3">
    <source>
        <dbReference type="ARBA" id="ARBA00022840"/>
    </source>
</evidence>
<evidence type="ECO:0000259" key="5">
    <source>
        <dbReference type="Pfam" id="PF23598"/>
    </source>
</evidence>
<reference evidence="6" key="1">
    <citation type="submission" date="2018-01" db="EMBL/GenBank/DDBJ databases">
        <authorList>
            <person name="Mao J.F."/>
        </authorList>
    </citation>
    <scope>NUCLEOTIDE SEQUENCE</scope>
    <source>
        <strain evidence="6">Huo1</strain>
        <tissue evidence="6">Leaf</tissue>
    </source>
</reference>
<evidence type="ECO:0000313" key="7">
    <source>
        <dbReference type="Proteomes" id="UP000298416"/>
    </source>
</evidence>
<feature type="domain" description="Disease resistance protein winged helix" evidence="4">
    <location>
        <begin position="145"/>
        <end position="195"/>
    </location>
</feature>
<proteinExistence type="predicted"/>
<dbReference type="EMBL" id="PNBA02000004">
    <property type="protein sequence ID" value="KAG6425830.1"/>
    <property type="molecule type" value="Genomic_DNA"/>
</dbReference>
<dbReference type="InterPro" id="IPR032675">
    <property type="entry name" value="LRR_dom_sf"/>
</dbReference>
<feature type="domain" description="Disease resistance R13L4/SHOC-2-like LRR" evidence="5">
    <location>
        <begin position="292"/>
        <end position="584"/>
    </location>
</feature>
<comment type="caution">
    <text evidence="6">The sequence shown here is derived from an EMBL/GenBank/DDBJ whole genome shotgun (WGS) entry which is preliminary data.</text>
</comment>
<protein>
    <recommendedName>
        <fullName evidence="8">Disease resistance protein RPM1</fullName>
    </recommendedName>
</protein>
<dbReference type="PANTHER" id="PTHR47186:SF50">
    <property type="entry name" value="FBD DOMAIN-CONTAINING PROTEIN"/>
    <property type="match status" value="1"/>
</dbReference>
<dbReference type="InterPro" id="IPR055414">
    <property type="entry name" value="LRR_R13L4/SHOC2-like"/>
</dbReference>
<name>A0A8X8Y5C8_SALSN</name>
<evidence type="ECO:0000259" key="4">
    <source>
        <dbReference type="Pfam" id="PF23559"/>
    </source>
</evidence>
<dbReference type="PANTHER" id="PTHR47186">
    <property type="entry name" value="LEUCINE-RICH REPEAT-CONTAINING PROTEIN 57"/>
    <property type="match status" value="1"/>
</dbReference>
<evidence type="ECO:0000256" key="1">
    <source>
        <dbReference type="ARBA" id="ARBA00022737"/>
    </source>
</evidence>
<evidence type="ECO:0000256" key="2">
    <source>
        <dbReference type="ARBA" id="ARBA00022741"/>
    </source>
</evidence>
<reference evidence="6" key="2">
    <citation type="submission" date="2020-08" db="EMBL/GenBank/DDBJ databases">
        <title>Plant Genome Project.</title>
        <authorList>
            <person name="Zhang R.-G."/>
        </authorList>
    </citation>
    <scope>NUCLEOTIDE SEQUENCE</scope>
    <source>
        <strain evidence="6">Huo1</strain>
        <tissue evidence="6">Leaf</tissue>
    </source>
</reference>